<evidence type="ECO:0000256" key="1">
    <source>
        <dbReference type="SAM" id="MobiDB-lite"/>
    </source>
</evidence>
<protein>
    <recommendedName>
        <fullName evidence="4">Reverse transcriptase zinc-binding domain-containing protein</fullName>
    </recommendedName>
</protein>
<sequence length="343" mass="38994">MRLGQMLRMIGEPAEDWMVALEALLHKTVAKGNWARAMRSWSTDEILLARCPTRITGARTASGLVGCWSKVSKLLDLEQNEMTISGSTNTEVYLAIGEKQKWFSPEEARDMKTQLRKYRITTIGGWADWVNTDQSCRPLTRTDDAVVRTGEKIFHGMPTLDRIQKFGHSDGVCMRCQRAIESAEHLWWTCRKTKVKWRDYRYLTESLPCQLENATSLIEATDTAFKGMDLGKILPFVLILKTLRLERNAITYSHQQTRIPILIPLRNAYATARALLRKSEPASKTFKQLQKTCDALETVIARASGVCEDMADNSQIQSDDVQDETEREERESDTFSCSDNSSV</sequence>
<evidence type="ECO:0000313" key="3">
    <source>
        <dbReference type="Proteomes" id="UP001633002"/>
    </source>
</evidence>
<reference evidence="2 3" key="1">
    <citation type="submission" date="2024-09" db="EMBL/GenBank/DDBJ databases">
        <title>Chromosome-scale assembly of Riccia sorocarpa.</title>
        <authorList>
            <person name="Paukszto L."/>
        </authorList>
    </citation>
    <scope>NUCLEOTIDE SEQUENCE [LARGE SCALE GENOMIC DNA]</scope>
    <source>
        <strain evidence="2">LP-2024</strain>
        <tissue evidence="2">Aerial parts of the thallus</tissue>
    </source>
</reference>
<proteinExistence type="predicted"/>
<accession>A0ABD3GY18</accession>
<evidence type="ECO:0000313" key="2">
    <source>
        <dbReference type="EMBL" id="KAL3682749.1"/>
    </source>
</evidence>
<gene>
    <name evidence="2" type="ORF">R1sor_000771</name>
</gene>
<keyword evidence="3" id="KW-1185">Reference proteome</keyword>
<organism evidence="2 3">
    <name type="scientific">Riccia sorocarpa</name>
    <dbReference type="NCBI Taxonomy" id="122646"/>
    <lineage>
        <taxon>Eukaryota</taxon>
        <taxon>Viridiplantae</taxon>
        <taxon>Streptophyta</taxon>
        <taxon>Embryophyta</taxon>
        <taxon>Marchantiophyta</taxon>
        <taxon>Marchantiopsida</taxon>
        <taxon>Marchantiidae</taxon>
        <taxon>Marchantiales</taxon>
        <taxon>Ricciaceae</taxon>
        <taxon>Riccia</taxon>
    </lineage>
</organism>
<dbReference type="AlphaFoldDB" id="A0ABD3GY18"/>
<name>A0ABD3GY18_9MARC</name>
<comment type="caution">
    <text evidence="2">The sequence shown here is derived from an EMBL/GenBank/DDBJ whole genome shotgun (WGS) entry which is preliminary data.</text>
</comment>
<dbReference type="Proteomes" id="UP001633002">
    <property type="component" value="Unassembled WGS sequence"/>
</dbReference>
<evidence type="ECO:0008006" key="4">
    <source>
        <dbReference type="Google" id="ProtNLM"/>
    </source>
</evidence>
<dbReference type="EMBL" id="JBJQOH010000006">
    <property type="protein sequence ID" value="KAL3682749.1"/>
    <property type="molecule type" value="Genomic_DNA"/>
</dbReference>
<feature type="region of interest" description="Disordered" evidence="1">
    <location>
        <begin position="311"/>
        <end position="343"/>
    </location>
</feature>